<name>A0A1I0FDP4_9EURY</name>
<dbReference type="PROSITE" id="PS51257">
    <property type="entry name" value="PROKAR_LIPOPROTEIN"/>
    <property type="match status" value="1"/>
</dbReference>
<sequence length="130" mass="13955">MIDREGRIVFGSLLAFVIVVACSVVLERQTGIALRERPLVSFLLIGGVAIVLPQLYLAWTETGARSRTRLRFAAVTTAAFAVAFADDAAGARYLLLSTIGTGALLGLLCYEALSGYRAVSDDVSFDLQNR</sequence>
<gene>
    <name evidence="3" type="ORF">SAMN04488694_10898</name>
    <name evidence="2" type="ORF">SAMN05192552_101180</name>
</gene>
<dbReference type="Proteomes" id="UP000324021">
    <property type="component" value="Unassembled WGS sequence"/>
</dbReference>
<organism evidence="3 4">
    <name type="scientific">Natrinema hispanicum</name>
    <dbReference type="NCBI Taxonomy" id="392421"/>
    <lineage>
        <taxon>Archaea</taxon>
        <taxon>Methanobacteriati</taxon>
        <taxon>Methanobacteriota</taxon>
        <taxon>Stenosarchaea group</taxon>
        <taxon>Halobacteria</taxon>
        <taxon>Halobacteriales</taxon>
        <taxon>Natrialbaceae</taxon>
        <taxon>Natrinema</taxon>
    </lineage>
</organism>
<feature type="transmembrane region" description="Helical" evidence="1">
    <location>
        <begin position="91"/>
        <end position="110"/>
    </location>
</feature>
<proteinExistence type="predicted"/>
<reference evidence="4 5" key="1">
    <citation type="submission" date="2016-10" db="EMBL/GenBank/DDBJ databases">
        <authorList>
            <person name="Varghese N."/>
            <person name="Submissions S."/>
        </authorList>
    </citation>
    <scope>NUCLEOTIDE SEQUENCE [LARGE SCALE GENOMIC DNA]</scope>
    <source>
        <strain evidence="2 5">CDM_1</strain>
        <strain evidence="4">CDM_6</strain>
    </source>
</reference>
<evidence type="ECO:0000256" key="1">
    <source>
        <dbReference type="SAM" id="Phobius"/>
    </source>
</evidence>
<dbReference type="RefSeq" id="WP_092932594.1">
    <property type="nucleotide sequence ID" value="NZ_FMZP01000011.1"/>
</dbReference>
<keyword evidence="1" id="KW-0472">Membrane</keyword>
<reference evidence="3" key="2">
    <citation type="submission" date="2016-10" db="EMBL/GenBank/DDBJ databases">
        <authorList>
            <person name="de Groot N.N."/>
        </authorList>
    </citation>
    <scope>NUCLEOTIDE SEQUENCE [LARGE SCALE GENOMIC DNA]</scope>
    <source>
        <strain evidence="3">CDM_6</strain>
    </source>
</reference>
<feature type="transmembrane region" description="Helical" evidence="1">
    <location>
        <begin position="7"/>
        <end position="26"/>
    </location>
</feature>
<dbReference type="EMBL" id="FOIC01000008">
    <property type="protein sequence ID" value="SET56295.1"/>
    <property type="molecule type" value="Genomic_DNA"/>
</dbReference>
<dbReference type="Proteomes" id="UP000199320">
    <property type="component" value="Unassembled WGS sequence"/>
</dbReference>
<dbReference type="AlphaFoldDB" id="A0A1I0FDP4"/>
<feature type="transmembrane region" description="Helical" evidence="1">
    <location>
        <begin position="38"/>
        <end position="57"/>
    </location>
</feature>
<evidence type="ECO:0000313" key="4">
    <source>
        <dbReference type="Proteomes" id="UP000199320"/>
    </source>
</evidence>
<dbReference type="EMBL" id="FMZP01000011">
    <property type="protein sequence ID" value="SDD04383.1"/>
    <property type="molecule type" value="Genomic_DNA"/>
</dbReference>
<keyword evidence="1" id="KW-1133">Transmembrane helix</keyword>
<evidence type="ECO:0000313" key="5">
    <source>
        <dbReference type="Proteomes" id="UP000324021"/>
    </source>
</evidence>
<keyword evidence="4" id="KW-1185">Reference proteome</keyword>
<dbReference type="STRING" id="392421.SAMN04488694_10898"/>
<accession>A0A1I0FDP4</accession>
<evidence type="ECO:0000313" key="2">
    <source>
        <dbReference type="EMBL" id="SDD04383.1"/>
    </source>
</evidence>
<evidence type="ECO:0000313" key="3">
    <source>
        <dbReference type="EMBL" id="SET56295.1"/>
    </source>
</evidence>
<keyword evidence="1" id="KW-0812">Transmembrane</keyword>
<dbReference type="OrthoDB" id="201480at2157"/>
<protein>
    <submittedName>
        <fullName evidence="3">Uncharacterized protein</fullName>
    </submittedName>
</protein>